<dbReference type="EMBL" id="CAJVPP010001630">
    <property type="protein sequence ID" value="CAG8565615.1"/>
    <property type="molecule type" value="Genomic_DNA"/>
</dbReference>
<organism evidence="4 5">
    <name type="scientific">Funneliformis mosseae</name>
    <name type="common">Endomycorrhizal fungus</name>
    <name type="synonym">Glomus mosseae</name>
    <dbReference type="NCBI Taxonomy" id="27381"/>
    <lineage>
        <taxon>Eukaryota</taxon>
        <taxon>Fungi</taxon>
        <taxon>Fungi incertae sedis</taxon>
        <taxon>Mucoromycota</taxon>
        <taxon>Glomeromycotina</taxon>
        <taxon>Glomeromycetes</taxon>
        <taxon>Glomerales</taxon>
        <taxon>Glomeraceae</taxon>
        <taxon>Funneliformis</taxon>
    </lineage>
</organism>
<dbReference type="Proteomes" id="UP000789375">
    <property type="component" value="Unassembled WGS sequence"/>
</dbReference>
<evidence type="ECO:0000259" key="2">
    <source>
        <dbReference type="PROSITE" id="PS51293"/>
    </source>
</evidence>
<evidence type="ECO:0000313" key="4">
    <source>
        <dbReference type="EMBL" id="CAG8565615.1"/>
    </source>
</evidence>
<protein>
    <submittedName>
        <fullName evidence="4">15745_t:CDS:1</fullName>
    </submittedName>
</protein>
<dbReference type="InterPro" id="IPR001005">
    <property type="entry name" value="SANT/Myb"/>
</dbReference>
<evidence type="ECO:0000313" key="5">
    <source>
        <dbReference type="Proteomes" id="UP000789375"/>
    </source>
</evidence>
<accession>A0A9N9FYS6</accession>
<dbReference type="Pfam" id="PF13921">
    <property type="entry name" value="Myb_DNA-bind_6"/>
    <property type="match status" value="1"/>
</dbReference>
<feature type="domain" description="Myb-like" evidence="1">
    <location>
        <begin position="1"/>
        <end position="49"/>
    </location>
</feature>
<dbReference type="PROSITE" id="PS50090">
    <property type="entry name" value="MYB_LIKE"/>
    <property type="match status" value="1"/>
</dbReference>
<comment type="caution">
    <text evidence="4">The sequence shown here is derived from an EMBL/GenBank/DDBJ whole genome shotgun (WGS) entry which is preliminary data.</text>
</comment>
<evidence type="ECO:0000259" key="3">
    <source>
        <dbReference type="PROSITE" id="PS51294"/>
    </source>
</evidence>
<dbReference type="PROSITE" id="PS51294">
    <property type="entry name" value="HTH_MYB"/>
    <property type="match status" value="1"/>
</dbReference>
<feature type="domain" description="HTH myb-type" evidence="3">
    <location>
        <begin position="1"/>
        <end position="56"/>
    </location>
</feature>
<dbReference type="Gene3D" id="1.10.10.60">
    <property type="entry name" value="Homeodomain-like"/>
    <property type="match status" value="1"/>
</dbReference>
<gene>
    <name evidence="4" type="ORF">FMOSSE_LOCUS7186</name>
</gene>
<evidence type="ECO:0000259" key="1">
    <source>
        <dbReference type="PROSITE" id="PS50090"/>
    </source>
</evidence>
<dbReference type="SUPFAM" id="SSF46689">
    <property type="entry name" value="Homeodomain-like"/>
    <property type="match status" value="1"/>
</dbReference>
<sequence>MRSRWTDEEIRALILLVEQIHGKKWKKISTEFEGRRSDQACRKKYKEIKGINNRQIRRPRQTQQAFSFQRNNNGNGNDVFLFTPNDLPRPRKMMLAYVLNVV</sequence>
<name>A0A9N9FYS6_FUNMO</name>
<dbReference type="InterPro" id="IPR017930">
    <property type="entry name" value="Myb_dom"/>
</dbReference>
<dbReference type="SMART" id="SM00717">
    <property type="entry name" value="SANT"/>
    <property type="match status" value="1"/>
</dbReference>
<dbReference type="InterPro" id="IPR017884">
    <property type="entry name" value="SANT_dom"/>
</dbReference>
<reference evidence="4" key="1">
    <citation type="submission" date="2021-06" db="EMBL/GenBank/DDBJ databases">
        <authorList>
            <person name="Kallberg Y."/>
            <person name="Tangrot J."/>
            <person name="Rosling A."/>
        </authorList>
    </citation>
    <scope>NUCLEOTIDE SEQUENCE</scope>
    <source>
        <strain evidence="4">87-6 pot B 2015</strain>
    </source>
</reference>
<dbReference type="CDD" id="cd00167">
    <property type="entry name" value="SANT"/>
    <property type="match status" value="1"/>
</dbReference>
<feature type="domain" description="SANT" evidence="2">
    <location>
        <begin position="1"/>
        <end position="53"/>
    </location>
</feature>
<proteinExistence type="predicted"/>
<dbReference type="PROSITE" id="PS51293">
    <property type="entry name" value="SANT"/>
    <property type="match status" value="1"/>
</dbReference>
<keyword evidence="5" id="KW-1185">Reference proteome</keyword>
<dbReference type="AlphaFoldDB" id="A0A9N9FYS6"/>
<dbReference type="InterPro" id="IPR009057">
    <property type="entry name" value="Homeodomain-like_sf"/>
</dbReference>